<reference evidence="1" key="2">
    <citation type="submission" date="2021-04" db="EMBL/GenBank/DDBJ databases">
        <authorList>
            <person name="Gilroy R."/>
        </authorList>
    </citation>
    <scope>NUCLEOTIDE SEQUENCE</scope>
    <source>
        <strain evidence="1">421</strain>
    </source>
</reference>
<organism evidence="1 2">
    <name type="scientific">Candidatus Eubacterium faecipullorum</name>
    <dbReference type="NCBI Taxonomy" id="2838571"/>
    <lineage>
        <taxon>Bacteria</taxon>
        <taxon>Bacillati</taxon>
        <taxon>Bacillota</taxon>
        <taxon>Clostridia</taxon>
        <taxon>Eubacteriales</taxon>
        <taxon>Eubacteriaceae</taxon>
        <taxon>Eubacterium</taxon>
    </lineage>
</organism>
<dbReference type="AlphaFoldDB" id="A0A9D1UGJ4"/>
<dbReference type="EMBL" id="DXGE01000035">
    <property type="protein sequence ID" value="HIW86563.1"/>
    <property type="molecule type" value="Genomic_DNA"/>
</dbReference>
<evidence type="ECO:0000313" key="1">
    <source>
        <dbReference type="EMBL" id="HIW86563.1"/>
    </source>
</evidence>
<comment type="caution">
    <text evidence="1">The sequence shown here is derived from an EMBL/GenBank/DDBJ whole genome shotgun (WGS) entry which is preliminary data.</text>
</comment>
<reference evidence="1" key="1">
    <citation type="journal article" date="2021" name="PeerJ">
        <title>Extensive microbial diversity within the chicken gut microbiome revealed by metagenomics and culture.</title>
        <authorList>
            <person name="Gilroy R."/>
            <person name="Ravi A."/>
            <person name="Getino M."/>
            <person name="Pursley I."/>
            <person name="Horton D.L."/>
            <person name="Alikhan N.F."/>
            <person name="Baker D."/>
            <person name="Gharbi K."/>
            <person name="Hall N."/>
            <person name="Watson M."/>
            <person name="Adriaenssens E.M."/>
            <person name="Foster-Nyarko E."/>
            <person name="Jarju S."/>
            <person name="Secka A."/>
            <person name="Antonio M."/>
            <person name="Oren A."/>
            <person name="Chaudhuri R.R."/>
            <person name="La Ragione R."/>
            <person name="Hildebrand F."/>
            <person name="Pallen M.J."/>
        </authorList>
    </citation>
    <scope>NUCLEOTIDE SEQUENCE</scope>
    <source>
        <strain evidence="1">421</strain>
    </source>
</reference>
<gene>
    <name evidence="1" type="ORF">IAA48_08730</name>
</gene>
<sequence>MSNSIFDYDDGDFLFRCGDTAFDSDGNMMMRMSDNMAMDMDSGELHLTSSWDDDDE</sequence>
<protein>
    <submittedName>
        <fullName evidence="1">Uncharacterized protein</fullName>
    </submittedName>
</protein>
<accession>A0A9D1UGJ4</accession>
<proteinExistence type="predicted"/>
<evidence type="ECO:0000313" key="2">
    <source>
        <dbReference type="Proteomes" id="UP000824205"/>
    </source>
</evidence>
<name>A0A9D1UGJ4_9FIRM</name>
<dbReference type="Proteomes" id="UP000824205">
    <property type="component" value="Unassembled WGS sequence"/>
</dbReference>